<dbReference type="EMBL" id="WHUW01000114">
    <property type="protein sequence ID" value="KAF8423500.1"/>
    <property type="molecule type" value="Genomic_DNA"/>
</dbReference>
<dbReference type="AlphaFoldDB" id="A0AAD4BDW6"/>
<evidence type="ECO:0000313" key="2">
    <source>
        <dbReference type="Proteomes" id="UP001194468"/>
    </source>
</evidence>
<organism evidence="1 2">
    <name type="scientific">Boletus edulis BED1</name>
    <dbReference type="NCBI Taxonomy" id="1328754"/>
    <lineage>
        <taxon>Eukaryota</taxon>
        <taxon>Fungi</taxon>
        <taxon>Dikarya</taxon>
        <taxon>Basidiomycota</taxon>
        <taxon>Agaricomycotina</taxon>
        <taxon>Agaricomycetes</taxon>
        <taxon>Agaricomycetidae</taxon>
        <taxon>Boletales</taxon>
        <taxon>Boletineae</taxon>
        <taxon>Boletaceae</taxon>
        <taxon>Boletoideae</taxon>
        <taxon>Boletus</taxon>
    </lineage>
</organism>
<reference evidence="1" key="1">
    <citation type="submission" date="2019-10" db="EMBL/GenBank/DDBJ databases">
        <authorList>
            <consortium name="DOE Joint Genome Institute"/>
            <person name="Kuo A."/>
            <person name="Miyauchi S."/>
            <person name="Kiss E."/>
            <person name="Drula E."/>
            <person name="Kohler A."/>
            <person name="Sanchez-Garcia M."/>
            <person name="Andreopoulos B."/>
            <person name="Barry K.W."/>
            <person name="Bonito G."/>
            <person name="Buee M."/>
            <person name="Carver A."/>
            <person name="Chen C."/>
            <person name="Cichocki N."/>
            <person name="Clum A."/>
            <person name="Culley D."/>
            <person name="Crous P.W."/>
            <person name="Fauchery L."/>
            <person name="Girlanda M."/>
            <person name="Hayes R."/>
            <person name="Keri Z."/>
            <person name="LaButti K."/>
            <person name="Lipzen A."/>
            <person name="Lombard V."/>
            <person name="Magnuson J."/>
            <person name="Maillard F."/>
            <person name="Morin E."/>
            <person name="Murat C."/>
            <person name="Nolan M."/>
            <person name="Ohm R."/>
            <person name="Pangilinan J."/>
            <person name="Pereira M."/>
            <person name="Perotto S."/>
            <person name="Peter M."/>
            <person name="Riley R."/>
            <person name="Sitrit Y."/>
            <person name="Stielow B."/>
            <person name="Szollosi G."/>
            <person name="Zifcakova L."/>
            <person name="Stursova M."/>
            <person name="Spatafora J.W."/>
            <person name="Tedersoo L."/>
            <person name="Vaario L.-M."/>
            <person name="Yamada A."/>
            <person name="Yan M."/>
            <person name="Wang P."/>
            <person name="Xu J."/>
            <person name="Bruns T."/>
            <person name="Baldrian P."/>
            <person name="Vilgalys R."/>
            <person name="Henrissat B."/>
            <person name="Grigoriev I.V."/>
            <person name="Hibbett D."/>
            <person name="Nagy L.G."/>
            <person name="Martin F.M."/>
        </authorList>
    </citation>
    <scope>NUCLEOTIDE SEQUENCE</scope>
    <source>
        <strain evidence="1">BED1</strain>
    </source>
</reference>
<accession>A0AAD4BDW6</accession>
<sequence>MSERGNYTRVVSLLDTFVCSRCCPRHTVRCFGLLRPDSVWTRPNLSVFVAMCWPPKVRSDRGSHTYYWSDGVVQFISSFFFFFWRLSSPFDQRHMCYEDKHWQEDRAHEQPHNRQKIDSVQCRSVHCPF</sequence>
<protein>
    <submittedName>
        <fullName evidence="1">Uncharacterized protein</fullName>
    </submittedName>
</protein>
<evidence type="ECO:0000313" key="1">
    <source>
        <dbReference type="EMBL" id="KAF8423500.1"/>
    </source>
</evidence>
<name>A0AAD4BDW6_BOLED</name>
<keyword evidence="2" id="KW-1185">Reference proteome</keyword>
<comment type="caution">
    <text evidence="1">The sequence shown here is derived from an EMBL/GenBank/DDBJ whole genome shotgun (WGS) entry which is preliminary data.</text>
</comment>
<dbReference type="Proteomes" id="UP001194468">
    <property type="component" value="Unassembled WGS sequence"/>
</dbReference>
<gene>
    <name evidence="1" type="ORF">L210DRAFT_69939</name>
</gene>
<proteinExistence type="predicted"/>
<reference evidence="1" key="2">
    <citation type="journal article" date="2020" name="Nat. Commun.">
        <title>Large-scale genome sequencing of mycorrhizal fungi provides insights into the early evolution of symbiotic traits.</title>
        <authorList>
            <person name="Miyauchi S."/>
            <person name="Kiss E."/>
            <person name="Kuo A."/>
            <person name="Drula E."/>
            <person name="Kohler A."/>
            <person name="Sanchez-Garcia M."/>
            <person name="Morin E."/>
            <person name="Andreopoulos B."/>
            <person name="Barry K.W."/>
            <person name="Bonito G."/>
            <person name="Buee M."/>
            <person name="Carver A."/>
            <person name="Chen C."/>
            <person name="Cichocki N."/>
            <person name="Clum A."/>
            <person name="Culley D."/>
            <person name="Crous P.W."/>
            <person name="Fauchery L."/>
            <person name="Girlanda M."/>
            <person name="Hayes R.D."/>
            <person name="Keri Z."/>
            <person name="LaButti K."/>
            <person name="Lipzen A."/>
            <person name="Lombard V."/>
            <person name="Magnuson J."/>
            <person name="Maillard F."/>
            <person name="Murat C."/>
            <person name="Nolan M."/>
            <person name="Ohm R.A."/>
            <person name="Pangilinan J."/>
            <person name="Pereira M.F."/>
            <person name="Perotto S."/>
            <person name="Peter M."/>
            <person name="Pfister S."/>
            <person name="Riley R."/>
            <person name="Sitrit Y."/>
            <person name="Stielow J.B."/>
            <person name="Szollosi G."/>
            <person name="Zifcakova L."/>
            <person name="Stursova M."/>
            <person name="Spatafora J.W."/>
            <person name="Tedersoo L."/>
            <person name="Vaario L.M."/>
            <person name="Yamada A."/>
            <person name="Yan M."/>
            <person name="Wang P."/>
            <person name="Xu J."/>
            <person name="Bruns T."/>
            <person name="Baldrian P."/>
            <person name="Vilgalys R."/>
            <person name="Dunand C."/>
            <person name="Henrissat B."/>
            <person name="Grigoriev I.V."/>
            <person name="Hibbett D."/>
            <person name="Nagy L.G."/>
            <person name="Martin F.M."/>
        </authorList>
    </citation>
    <scope>NUCLEOTIDE SEQUENCE</scope>
    <source>
        <strain evidence="1">BED1</strain>
    </source>
</reference>